<keyword evidence="2" id="KW-1185">Reference proteome</keyword>
<name>A0A0V1FT73_TRIPS</name>
<comment type="caution">
    <text evidence="1">The sequence shown here is derived from an EMBL/GenBank/DDBJ whole genome shotgun (WGS) entry which is preliminary data.</text>
</comment>
<organism evidence="1 2">
    <name type="scientific">Trichinella pseudospiralis</name>
    <name type="common">Parasitic roundworm</name>
    <dbReference type="NCBI Taxonomy" id="6337"/>
    <lineage>
        <taxon>Eukaryota</taxon>
        <taxon>Metazoa</taxon>
        <taxon>Ecdysozoa</taxon>
        <taxon>Nematoda</taxon>
        <taxon>Enoplea</taxon>
        <taxon>Dorylaimia</taxon>
        <taxon>Trichinellida</taxon>
        <taxon>Trichinellidae</taxon>
        <taxon>Trichinella</taxon>
    </lineage>
</organism>
<evidence type="ECO:0000313" key="2">
    <source>
        <dbReference type="Proteomes" id="UP000054995"/>
    </source>
</evidence>
<dbReference type="Proteomes" id="UP000054995">
    <property type="component" value="Unassembled WGS sequence"/>
</dbReference>
<dbReference type="OrthoDB" id="10551234at2759"/>
<sequence length="135" mass="15364">MLCIRGGIRSEVIAKWEYDQREQKASWVVAVKLHGLARRDQPFPHHLRLCLRQKYQKFRIFQSIAPGFALRRCPRANKNLHMASGHASAPGFVLRRRPRANKNLHIPSGHASGNFLHAICPQGDIMQIFLAHGIA</sequence>
<reference evidence="1 2" key="1">
    <citation type="submission" date="2015-01" db="EMBL/GenBank/DDBJ databases">
        <title>Evolution of Trichinella species and genotypes.</title>
        <authorList>
            <person name="Korhonen P.K."/>
            <person name="Edoardo P."/>
            <person name="Giuseppe L.R."/>
            <person name="Gasser R.B."/>
        </authorList>
    </citation>
    <scope>NUCLEOTIDE SEQUENCE [LARGE SCALE GENOMIC DNA]</scope>
    <source>
        <strain evidence="1">ISS470</strain>
    </source>
</reference>
<accession>A0A0V1FT73</accession>
<protein>
    <submittedName>
        <fullName evidence="1">Uncharacterized protein</fullName>
    </submittedName>
</protein>
<proteinExistence type="predicted"/>
<gene>
    <name evidence="1" type="ORF">T4D_7944</name>
</gene>
<evidence type="ECO:0000313" key="1">
    <source>
        <dbReference type="EMBL" id="KRY89202.1"/>
    </source>
</evidence>
<dbReference type="EMBL" id="JYDT01000034">
    <property type="protein sequence ID" value="KRY89202.1"/>
    <property type="molecule type" value="Genomic_DNA"/>
</dbReference>
<dbReference type="AlphaFoldDB" id="A0A0V1FT73"/>